<evidence type="ECO:0000313" key="3">
    <source>
        <dbReference type="Proteomes" id="UP000586119"/>
    </source>
</evidence>
<dbReference type="InterPro" id="IPR027417">
    <property type="entry name" value="P-loop_NTPase"/>
</dbReference>
<keyword evidence="2" id="KW-0347">Helicase</keyword>
<feature type="coiled-coil region" evidence="1">
    <location>
        <begin position="852"/>
        <end position="886"/>
    </location>
</feature>
<evidence type="ECO:0000256" key="1">
    <source>
        <dbReference type="SAM" id="Coils"/>
    </source>
</evidence>
<dbReference type="SUPFAM" id="SSF52540">
    <property type="entry name" value="P-loop containing nucleoside triphosphate hydrolases"/>
    <property type="match status" value="1"/>
</dbReference>
<dbReference type="RefSeq" id="WP_179931852.1">
    <property type="nucleotide sequence ID" value="NZ_JACCDF010000027.1"/>
</dbReference>
<accession>A0A7Z0LP93</accession>
<evidence type="ECO:0000313" key="2">
    <source>
        <dbReference type="EMBL" id="NYS62598.1"/>
    </source>
</evidence>
<protein>
    <submittedName>
        <fullName evidence="2">DEAD/DEAH box helicase family protein</fullName>
    </submittedName>
</protein>
<sequence>MSYTFTRYTSKRVLAKRLRRQPDGSLSWEASANLSKGRAETLKVDSLETLAECIQGTTPRQAIGVGVIRDGRTTAPVALKAAIEEGTAPAGAIARSIEHLRMPSRGLLPLDVDDGEQPQAVIDHLCQFDESLKGVKWLAVGSSRYHVTDPEGRTVTRKGGWHLYALAEGLGNLTDYARAYETWAKENGYAKQVIDAAGRQRWEYPIDTAVWKSAANRLIFESVALPKGYQAAKPIQWINSEGGAAVIRLPAAAHLIRQQKRQPPDLAAFNADADMPALLERLGYRDAGRGLWFTPGQNDRTPAAQLYDDGRVYHRGKELSGQNLDALGLIAHWEFNSDFKAAAAALRASNAPDNAEIETYRARCNVDSMSLAAQRYMTAYFQHDDDLWLGMAALYDGVEQRCSINDWCKRHRQNPRIVARVLADARRELWGAQHRAPGAPFTRHESVPAAAQAMNASSASSYLQAPLGAGKTEKALAPIIAQHSNVLVINHLRALSSDLANRLDAQHYQQAEALQPGRLVTTVHSLTQPRVIRWIQDADPTLIVIDEAASVADVLGQPGGNMSDTQQAEALQLLQRLARLGVRFILADGDCPESARILAGLADVTEWHRAPGEYEQPRVEIHQGVSVETTDEKHRIRRTPTHPLSEAIRASNSLALFCDTRTDVEAWASRLGCLGIHGENSGDPEQAAFLTAPDRQAVDRGRVVYNSVLGAGVSITSAERDVIGVYTGHLAPRAMWQALRRWRRASDGVIKIQTTPGACVPKRQQAVTDSMEWLQAQQELDGAPGIGSPLLAWHALRAAYCAETDRWTRNPQQAFVTYLEEAGIDVTVVVDSSAGTDTEHDTVKQEKKAERLQALAQAKQITDRELAKIQRQARKTSDEAMQERRAVAARALHLDNSDLTPQGHLREPLAKAILQQQLERRAGLAAYVWMDGYTVSLMDEEGRRRHHLRWQIVTETMRAVGIDPLAPEATGRPLTRLDVLALVERLDAILPSKGRLPLLRAAGLPELPRTSASKKQLAVWTREWFTRMGLTRVKGGRSKVTIEGERLDASTWKFDLMAACFAQRIAAHRNVTIRGIDSRGLNPAESPASRAFQVSPTDPHTLYTWGQVSDICIPAETVSKEACCGA</sequence>
<comment type="caution">
    <text evidence="2">The sequence shown here is derived from an EMBL/GenBank/DDBJ whole genome shotgun (WGS) entry which is preliminary data.</text>
</comment>
<gene>
    <name evidence="2" type="ORF">HZS81_17735</name>
</gene>
<keyword evidence="2" id="KW-0067">ATP-binding</keyword>
<dbReference type="EMBL" id="JACCDF010000027">
    <property type="protein sequence ID" value="NYS62598.1"/>
    <property type="molecule type" value="Genomic_DNA"/>
</dbReference>
<dbReference type="GO" id="GO:0004386">
    <property type="term" value="F:helicase activity"/>
    <property type="evidence" value="ECO:0007669"/>
    <property type="project" value="UniProtKB-KW"/>
</dbReference>
<name>A0A7Z0LP93_9GAMM</name>
<dbReference type="Proteomes" id="UP000586119">
    <property type="component" value="Unassembled WGS sequence"/>
</dbReference>
<proteinExistence type="predicted"/>
<dbReference type="AlphaFoldDB" id="A0A7Z0LP93"/>
<organism evidence="2 3">
    <name type="scientific">Vreelandella salicampi</name>
    <dbReference type="NCBI Taxonomy" id="1449798"/>
    <lineage>
        <taxon>Bacteria</taxon>
        <taxon>Pseudomonadati</taxon>
        <taxon>Pseudomonadota</taxon>
        <taxon>Gammaproteobacteria</taxon>
        <taxon>Oceanospirillales</taxon>
        <taxon>Halomonadaceae</taxon>
        <taxon>Vreelandella</taxon>
    </lineage>
</organism>
<keyword evidence="1" id="KW-0175">Coiled coil</keyword>
<keyword evidence="3" id="KW-1185">Reference proteome</keyword>
<reference evidence="2 3" key="1">
    <citation type="journal article" date="2015" name="Int. J. Syst. Evol. Microbiol.">
        <title>Halomonas salicampi sp. nov., a halotolerant and alkalitolerant bacterium isolated from a saltern soil.</title>
        <authorList>
            <person name="Lee J.C."/>
            <person name="Kim Y.S."/>
            <person name="Yun B.S."/>
            <person name="Whang K.S."/>
        </authorList>
    </citation>
    <scope>NUCLEOTIDE SEQUENCE [LARGE SCALE GENOMIC DNA]</scope>
    <source>
        <strain evidence="2 3">BH103</strain>
    </source>
</reference>
<keyword evidence="2" id="KW-0378">Hydrolase</keyword>
<keyword evidence="2" id="KW-0547">Nucleotide-binding</keyword>